<dbReference type="EMBL" id="GL379862">
    <property type="protein sequence ID" value="EGT57508.1"/>
    <property type="molecule type" value="Genomic_DNA"/>
</dbReference>
<dbReference type="InterPro" id="IPR012337">
    <property type="entry name" value="RNaseH-like_sf"/>
</dbReference>
<dbReference type="Gene3D" id="1.10.287.690">
    <property type="entry name" value="Helix hairpin bin"/>
    <property type="match status" value="1"/>
</dbReference>
<dbReference type="PANTHER" id="PTHR33568:SF3">
    <property type="entry name" value="DNA-DIRECTED DNA POLYMERASE"/>
    <property type="match status" value="1"/>
</dbReference>
<feature type="domain" description="DNA-directed DNA polymerase family B mitochondria/virus" evidence="9">
    <location>
        <begin position="533"/>
        <end position="719"/>
    </location>
</feature>
<dbReference type="GO" id="GO:0003887">
    <property type="term" value="F:DNA-directed DNA polymerase activity"/>
    <property type="evidence" value="ECO:0007669"/>
    <property type="project" value="UniProtKB-KW"/>
</dbReference>
<dbReference type="SUPFAM" id="SSF53098">
    <property type="entry name" value="Ribonuclease H-like"/>
    <property type="match status" value="1"/>
</dbReference>
<organism evidence="11">
    <name type="scientific">Caenorhabditis brenneri</name>
    <name type="common">Nematode worm</name>
    <dbReference type="NCBI Taxonomy" id="135651"/>
    <lineage>
        <taxon>Eukaryota</taxon>
        <taxon>Metazoa</taxon>
        <taxon>Ecdysozoa</taxon>
        <taxon>Nematoda</taxon>
        <taxon>Chromadorea</taxon>
        <taxon>Rhabditida</taxon>
        <taxon>Rhabditina</taxon>
        <taxon>Rhabditomorpha</taxon>
        <taxon>Rhabditoidea</taxon>
        <taxon>Rhabditidae</taxon>
        <taxon>Peloderinae</taxon>
        <taxon>Caenorhabditis</taxon>
    </lineage>
</organism>
<evidence type="ECO:0000256" key="8">
    <source>
        <dbReference type="ARBA" id="ARBA00049244"/>
    </source>
</evidence>
<dbReference type="GO" id="GO:0000166">
    <property type="term" value="F:nucleotide binding"/>
    <property type="evidence" value="ECO:0007669"/>
    <property type="project" value="InterPro"/>
</dbReference>
<dbReference type="Pfam" id="PF03175">
    <property type="entry name" value="DNA_pol_B_2"/>
    <property type="match status" value="3"/>
</dbReference>
<evidence type="ECO:0000313" key="10">
    <source>
        <dbReference type="EMBL" id="EGT57508.1"/>
    </source>
</evidence>
<evidence type="ECO:0000256" key="7">
    <source>
        <dbReference type="ARBA" id="ARBA00023125"/>
    </source>
</evidence>
<keyword evidence="4" id="KW-0548">Nucleotidyltransferase</keyword>
<dbReference type="STRING" id="135651.G0NCD7"/>
<dbReference type="GO" id="GO:0042575">
    <property type="term" value="C:DNA polymerase complex"/>
    <property type="evidence" value="ECO:0007669"/>
    <property type="project" value="UniProtKB-ARBA"/>
</dbReference>
<dbReference type="OrthoDB" id="5848611at2759"/>
<dbReference type="SUPFAM" id="SSF56672">
    <property type="entry name" value="DNA/RNA polymerases"/>
    <property type="match status" value="1"/>
</dbReference>
<evidence type="ECO:0000256" key="6">
    <source>
        <dbReference type="ARBA" id="ARBA00022932"/>
    </source>
</evidence>
<dbReference type="InterPro" id="IPR036397">
    <property type="entry name" value="RNaseH_sf"/>
</dbReference>
<gene>
    <name evidence="10" type="ORF">CAEBREN_22926</name>
</gene>
<accession>G0NCD7</accession>
<comment type="similarity">
    <text evidence="1">Belongs to the DNA polymerase type-B family.</text>
</comment>
<dbReference type="Proteomes" id="UP000008068">
    <property type="component" value="Unassembled WGS sequence"/>
</dbReference>
<evidence type="ECO:0000256" key="3">
    <source>
        <dbReference type="ARBA" id="ARBA00022679"/>
    </source>
</evidence>
<dbReference type="Gene3D" id="3.30.420.10">
    <property type="entry name" value="Ribonuclease H-like superfamily/Ribonuclease H"/>
    <property type="match status" value="1"/>
</dbReference>
<evidence type="ECO:0000256" key="1">
    <source>
        <dbReference type="ARBA" id="ARBA00005755"/>
    </source>
</evidence>
<keyword evidence="5" id="KW-0235">DNA replication</keyword>
<reference evidence="11" key="1">
    <citation type="submission" date="2011-07" db="EMBL/GenBank/DDBJ databases">
        <authorList>
            <consortium name="Caenorhabditis brenneri Sequencing and Analysis Consortium"/>
            <person name="Wilson R.K."/>
        </authorList>
    </citation>
    <scope>NUCLEOTIDE SEQUENCE [LARGE SCALE GENOMIC DNA]</scope>
    <source>
        <strain evidence="11">PB2801</strain>
    </source>
</reference>
<name>G0NCD7_CAEBE</name>
<keyword evidence="7" id="KW-0238">DNA-binding</keyword>
<protein>
    <recommendedName>
        <fullName evidence="2">DNA-directed DNA polymerase</fullName>
        <ecNumber evidence="2">2.7.7.7</ecNumber>
    </recommendedName>
</protein>
<dbReference type="InterPro" id="IPR004868">
    <property type="entry name" value="DNA-dir_DNA_pol_B_mt/vir"/>
</dbReference>
<keyword evidence="11" id="KW-1185">Reference proteome</keyword>
<dbReference type="InterPro" id="IPR043502">
    <property type="entry name" value="DNA/RNA_pol_sf"/>
</dbReference>
<dbReference type="PANTHER" id="PTHR33568">
    <property type="entry name" value="DNA POLYMERASE"/>
    <property type="match status" value="1"/>
</dbReference>
<sequence>MSGSSAQNSFESNAIANNWPTDNELEFFDKFADIVDAPELIRTSSHTLKLPPCRIQLKNLENLPKDKPLDEHVGNLFDIFIRKTIKNADGDLTKTKYWLNLQHPDYVEGDGFWIMHKTYQMANGHTLMNLISKYNQSKTELSLDETLKLSMRIFKTVGDQMSGRGNRIPDQILKKFGLNRQIVLGDSHCLPKAIVIGKCWSDMHSAENPAAKRVFGAKFRSFTRQELAKVHRPRFQLEEAKKLLSECGMNPNTGEHTNEDLKQIADHLKDYHICVWSMLPGVAVPTVTFEVNKGARGFIPLFYIDEHYEFFTPKCEKVNSRFCFKCHKLAGQRHWKTCSATCNRCGRLNCEPTNEEKYCDKCNIVFLSVECYDAHLKKNKPVSLPFCQKYEKCVSCFVIHRRFTYSGDLHVCFHKQFCNICKQKVKGVHDCVHAPVTEAAKARNLRRQESWVVLIYDIETIVSSTADYRGASSLGQKHEPNVICFRMICNKCMGKYCIECGEARVLTYNLRNGESGTVLERFVNFLKTGARMKNAYIIAHNGGNYDHVYVLEELMRNETYTPNFVMNGSSFISATVQIAKDNTLHFLDSLKFLPMRLAQLPGAFELSTESKGHFPYMFNHPGNYGSQLATLPPIEYYEPQYMGVKQRKEFEEWYAANKDTRFNFDEEIVRYCKNDVDILTEALVKFIEVNLQICQESFAGWNPIIQSTTIASYIMFVLKNEHMKEPTIGFIPETGWSGRNNSTFALKFLLWTEQTTGVTLRHKLRVGGEKVLKLNNQTCYVDGYNEETREVYEIHGCMFHGCPRCYLDRERPSPHDKNKKVRELYDATMAKDNGIRASGYTLHVHWECDLREEMRTNEEMKQFFKNCNYAHQLLPREAMYGGRTQQFKSFVAADDEYTIEYFDYCSLYPYVNIRGTMYPIGLPRRITGPFEKIILGQPLPYKGLVFCDVLPPTNCPIPVLPVRAHGKLIFPLCRTCAFSKTIVECTHRKASLRYLTGVWCTDELNLAISEGYQMLRYHEVWNWPDDKWFRGGFFKSFMEPLLKTKHESSGWPSEEMSEEEKKAHVETIAEMDGVQMDPARVKKNPALRSLAKLFLNSTWGKFAQNPCKTETKLLPTTNGLGILEFFEEQGFNPKCFKEWGENHALVARRPLKEALKTAHYTNIVYGALTTSGARIKLFEAMKRVGAENLIYCDTDSLIFRQKRGVDLLGDLKGEALGKMTREVPMGWWISEAVAMAAKVYALKMTNDLGQVKYVTKAKGITLNSETSDLVNFETMKELMLKKLRNGECESFTVNRIRMKRGSDILDGLRSVVEPKRLKPVMDKGLFDSEGDIIPFGTIDIDQIENDYPFFS</sequence>
<evidence type="ECO:0000256" key="5">
    <source>
        <dbReference type="ARBA" id="ARBA00022705"/>
    </source>
</evidence>
<feature type="domain" description="DNA-directed DNA polymerase family B mitochondria/virus" evidence="9">
    <location>
        <begin position="1081"/>
        <end position="1116"/>
    </location>
</feature>
<evidence type="ECO:0000259" key="9">
    <source>
        <dbReference type="Pfam" id="PF03175"/>
    </source>
</evidence>
<keyword evidence="3" id="KW-0808">Transferase</keyword>
<keyword evidence="6" id="KW-0239">DNA-directed DNA polymerase</keyword>
<comment type="catalytic activity">
    <reaction evidence="8">
        <text>DNA(n) + a 2'-deoxyribonucleoside 5'-triphosphate = DNA(n+1) + diphosphate</text>
        <dbReference type="Rhea" id="RHEA:22508"/>
        <dbReference type="Rhea" id="RHEA-COMP:17339"/>
        <dbReference type="Rhea" id="RHEA-COMP:17340"/>
        <dbReference type="ChEBI" id="CHEBI:33019"/>
        <dbReference type="ChEBI" id="CHEBI:61560"/>
        <dbReference type="ChEBI" id="CHEBI:173112"/>
        <dbReference type="EC" id="2.7.7.7"/>
    </reaction>
</comment>
<evidence type="ECO:0000256" key="4">
    <source>
        <dbReference type="ARBA" id="ARBA00022695"/>
    </source>
</evidence>
<dbReference type="GO" id="GO:0003677">
    <property type="term" value="F:DNA binding"/>
    <property type="evidence" value="ECO:0007669"/>
    <property type="project" value="UniProtKB-KW"/>
</dbReference>
<dbReference type="EC" id="2.7.7.7" evidence="2"/>
<dbReference type="GO" id="GO:0006260">
    <property type="term" value="P:DNA replication"/>
    <property type="evidence" value="ECO:0007669"/>
    <property type="project" value="UniProtKB-KW"/>
</dbReference>
<proteinExistence type="inferred from homology"/>
<dbReference type="eggNOG" id="ENOG502QQ9V">
    <property type="taxonomic scope" value="Eukaryota"/>
</dbReference>
<dbReference type="HOGENOM" id="CLU_001474_0_0_1"/>
<feature type="domain" description="DNA-directed DNA polymerase family B mitochondria/virus" evidence="9">
    <location>
        <begin position="876"/>
        <end position="1048"/>
    </location>
</feature>
<evidence type="ECO:0000256" key="2">
    <source>
        <dbReference type="ARBA" id="ARBA00012417"/>
    </source>
</evidence>
<dbReference type="Gene3D" id="3.40.960.10">
    <property type="entry name" value="VSR Endonuclease"/>
    <property type="match status" value="1"/>
</dbReference>
<dbReference type="Gene3D" id="3.90.1600.10">
    <property type="entry name" value="Palm domain of DNA polymerase"/>
    <property type="match status" value="1"/>
</dbReference>
<dbReference type="InterPro" id="IPR023211">
    <property type="entry name" value="DNA_pol_palm_dom_sf"/>
</dbReference>
<evidence type="ECO:0000313" key="11">
    <source>
        <dbReference type="Proteomes" id="UP000008068"/>
    </source>
</evidence>
<dbReference type="InParanoid" id="G0NCD7"/>